<dbReference type="GO" id="GO:0045842">
    <property type="term" value="P:positive regulation of mitotic metaphase/anaphase transition"/>
    <property type="evidence" value="ECO:0007669"/>
    <property type="project" value="TreeGrafter"/>
</dbReference>
<evidence type="ECO:0000256" key="6">
    <source>
        <dbReference type="ARBA" id="ARBA00023306"/>
    </source>
</evidence>
<dbReference type="UniPathway" id="UPA00143"/>
<keyword evidence="5" id="KW-0833">Ubl conjugation pathway</keyword>
<evidence type="ECO:0000256" key="3">
    <source>
        <dbReference type="ARBA" id="ARBA00022618"/>
    </source>
</evidence>
<evidence type="ECO:0000256" key="8">
    <source>
        <dbReference type="ARBA" id="ARBA00045696"/>
    </source>
</evidence>
<proteinExistence type="inferred from homology"/>
<organism evidence="10 11">
    <name type="scientific">Scytalidium lignicola</name>
    <name type="common">Hyphomycete</name>
    <dbReference type="NCBI Taxonomy" id="5539"/>
    <lineage>
        <taxon>Eukaryota</taxon>
        <taxon>Fungi</taxon>
        <taxon>Dikarya</taxon>
        <taxon>Ascomycota</taxon>
        <taxon>Pezizomycotina</taxon>
        <taxon>Leotiomycetes</taxon>
        <taxon>Leotiomycetes incertae sedis</taxon>
        <taxon>Scytalidium</taxon>
    </lineage>
</organism>
<keyword evidence="6" id="KW-0131">Cell cycle</keyword>
<evidence type="ECO:0000256" key="4">
    <source>
        <dbReference type="ARBA" id="ARBA00022776"/>
    </source>
</evidence>
<dbReference type="Gene3D" id="1.25.40.10">
    <property type="entry name" value="Tetratricopeptide repeat domain"/>
    <property type="match status" value="1"/>
</dbReference>
<dbReference type="OrthoDB" id="2504561at2759"/>
<evidence type="ECO:0000256" key="1">
    <source>
        <dbReference type="ARBA" id="ARBA00007450"/>
    </source>
</evidence>
<dbReference type="Pfam" id="PF12862">
    <property type="entry name" value="ANAPC5"/>
    <property type="match status" value="1"/>
</dbReference>
<dbReference type="OMA" id="DANMGMA"/>
<feature type="non-terminal residue" evidence="10">
    <location>
        <position position="1"/>
    </location>
</feature>
<protein>
    <recommendedName>
        <fullName evidence="2">Anaphase-promoting complex subunit 5</fullName>
    </recommendedName>
    <alternativeName>
        <fullName evidence="7">Cyclosome subunit 5</fullName>
    </alternativeName>
</protein>
<keyword evidence="11" id="KW-1185">Reference proteome</keyword>
<dbReference type="PANTHER" id="PTHR12830">
    <property type="entry name" value="ANAPHASE-PROMOTING COMPLEX SUBUNIT 5"/>
    <property type="match status" value="1"/>
</dbReference>
<dbReference type="InterPro" id="IPR037679">
    <property type="entry name" value="Apc5"/>
</dbReference>
<comment type="caution">
    <text evidence="10">The sequence shown here is derived from an EMBL/GenBank/DDBJ whole genome shotgun (WGS) entry which is preliminary data.</text>
</comment>
<dbReference type="InterPro" id="IPR011990">
    <property type="entry name" value="TPR-like_helical_dom_sf"/>
</dbReference>
<dbReference type="GO" id="GO:0031145">
    <property type="term" value="P:anaphase-promoting complex-dependent catabolic process"/>
    <property type="evidence" value="ECO:0007669"/>
    <property type="project" value="TreeGrafter"/>
</dbReference>
<dbReference type="GO" id="GO:0051301">
    <property type="term" value="P:cell division"/>
    <property type="evidence" value="ECO:0007669"/>
    <property type="project" value="UniProtKB-KW"/>
</dbReference>
<comment type="function">
    <text evidence="8">Component of the anaphase promoting complex/cyclosome (APC/C), a cell cycle-regulated E3 ubiquitin ligase that controls progression through mitosis and the G1 phase of the cell cycle. The APC/C complex acts by mediating ubiquitination and subsequent degradation of target proteins: it mainly mediates the formation of 'Lys-11'-linked polyubiquitin chains and, to a lower extent, the formation of 'Lys-48'- and 'Lys-63'-linked polyubiquitin chains. The APC/C complex catalyzes assembly of branched 'Lys-11'-/'Lys-48'-linked branched ubiquitin chains on target proteins.</text>
</comment>
<evidence type="ECO:0000256" key="5">
    <source>
        <dbReference type="ARBA" id="ARBA00022786"/>
    </source>
</evidence>
<feature type="domain" description="Anaphase-promoting complex subunit 5" evidence="9">
    <location>
        <begin position="279"/>
        <end position="368"/>
    </location>
</feature>
<evidence type="ECO:0000313" key="11">
    <source>
        <dbReference type="Proteomes" id="UP000258309"/>
    </source>
</evidence>
<keyword evidence="3" id="KW-0132">Cell division</keyword>
<dbReference type="PANTHER" id="PTHR12830:SF9">
    <property type="entry name" value="ANAPHASE-PROMOTING COMPLEX SUBUNIT 5"/>
    <property type="match status" value="1"/>
</dbReference>
<accession>A0A3E2HM55</accession>
<sequence length="779" mass="88025">MVTTFRFLTPSKIGLLVLIELYVDSSVPALATIPVLDFLLKNLLPGLSNLQQQKEATSTVPIPFNPDLDAFETLLAPHTSATGLPGRTLWDNFLEKLWNVDSLHALHEFFENRAQYLVPRRTEGKEKKSERDATDSNDKILLSQTSPLGSYVRRARLQFERLRFEDSVALWKAFVAWREKTMVYWARKKGGLSKWAGDIVLGDGELEWGAEGSETLALAAYGIVGIEETSSWISTQDVVNLLEFQVEQMQKFGTRLPLDMKDKFKDILSESYLRPQLSHYMNFLEAWRAGDYPTSFDCLYRYFDFTDYNSDRHSYQYALMNLAVLQADFGCYEEAVDVMLETVATARENSDTKCLNFALNWLYHFKRAHPDISRESTAEMLNVDREGLKFLSHKSRERGMWSLWGSSFLAEAQAGMSNGESVATAFENILKSSKVIVDKNVSTMIGPLMAFQASAWARLGVSQLSEQYCEIFLRCHAGSSDFNDTLRFTCQVAFILANKGRYKEAMEKLDALDESSLRSWKANQHWIKFRGMLRLQRDLHKNNLHKAEHLLSQLVHFTGPDSEANLALEINMLHIDYLIRRTDFTGALAKIEDLATKSKENSEDLHVLVRLLVMKALLQDKAGRPQRGFSIAVRAASIAWRARILPGLWSAMGAIANILTSLGEFQASVQILNAVIPRALEYENSALNAQMFSFLVDAYMGMAGQAEPGSLKRTENLTKSLEYIDRAFSEYSSIEDINGQCETMAKKATIIRATGDLVLANDYAEVYLALKREAALEGV</sequence>
<comment type="similarity">
    <text evidence="1">Belongs to the APC5 family.</text>
</comment>
<dbReference type="InterPro" id="IPR026000">
    <property type="entry name" value="Apc5_dom"/>
</dbReference>
<dbReference type="STRING" id="5539.A0A3E2HM55"/>
<evidence type="ECO:0000259" key="9">
    <source>
        <dbReference type="Pfam" id="PF12862"/>
    </source>
</evidence>
<name>A0A3E2HM55_SCYLI</name>
<dbReference type="Proteomes" id="UP000258309">
    <property type="component" value="Unassembled WGS sequence"/>
</dbReference>
<evidence type="ECO:0000313" key="10">
    <source>
        <dbReference type="EMBL" id="RFU34445.1"/>
    </source>
</evidence>
<dbReference type="GO" id="GO:0070979">
    <property type="term" value="P:protein K11-linked ubiquitination"/>
    <property type="evidence" value="ECO:0007669"/>
    <property type="project" value="TreeGrafter"/>
</dbReference>
<evidence type="ECO:0000256" key="2">
    <source>
        <dbReference type="ARBA" id="ARBA00016066"/>
    </source>
</evidence>
<feature type="non-terminal residue" evidence="10">
    <location>
        <position position="779"/>
    </location>
</feature>
<reference evidence="10 11" key="1">
    <citation type="submission" date="2018-05" db="EMBL/GenBank/DDBJ databases">
        <title>Draft genome sequence of Scytalidium lignicola DSM 105466, a ubiquitous saprotrophic fungus.</title>
        <authorList>
            <person name="Buettner E."/>
            <person name="Gebauer A.M."/>
            <person name="Hofrichter M."/>
            <person name="Liers C."/>
            <person name="Kellner H."/>
        </authorList>
    </citation>
    <scope>NUCLEOTIDE SEQUENCE [LARGE SCALE GENOMIC DNA]</scope>
    <source>
        <strain evidence="10 11">DSM 105466</strain>
    </source>
</reference>
<evidence type="ECO:0000256" key="7">
    <source>
        <dbReference type="ARBA" id="ARBA00031069"/>
    </source>
</evidence>
<keyword evidence="4" id="KW-0498">Mitosis</keyword>
<dbReference type="SUPFAM" id="SSF48452">
    <property type="entry name" value="TPR-like"/>
    <property type="match status" value="1"/>
</dbReference>
<dbReference type="GO" id="GO:0005680">
    <property type="term" value="C:anaphase-promoting complex"/>
    <property type="evidence" value="ECO:0007669"/>
    <property type="project" value="InterPro"/>
</dbReference>
<dbReference type="AlphaFoldDB" id="A0A3E2HM55"/>
<dbReference type="EMBL" id="NCSJ02000020">
    <property type="protein sequence ID" value="RFU34445.1"/>
    <property type="molecule type" value="Genomic_DNA"/>
</dbReference>
<gene>
    <name evidence="10" type="ORF">B7463_g1884</name>
</gene>